<dbReference type="EMBL" id="AP014924">
    <property type="protein sequence ID" value="BAS27348.1"/>
    <property type="molecule type" value="Genomic_DNA"/>
</dbReference>
<feature type="binding site" evidence="1">
    <location>
        <begin position="54"/>
        <end position="55"/>
    </location>
    <ligand>
        <name>substrate</name>
    </ligand>
</feature>
<comment type="catalytic activity">
    <reaction evidence="1">
        <text>dihydroxyacetone phosphate = methylglyoxal + phosphate</text>
        <dbReference type="Rhea" id="RHEA:17937"/>
        <dbReference type="ChEBI" id="CHEBI:17158"/>
        <dbReference type="ChEBI" id="CHEBI:43474"/>
        <dbReference type="ChEBI" id="CHEBI:57642"/>
        <dbReference type="EC" id="4.2.3.3"/>
    </reaction>
</comment>
<gene>
    <name evidence="1" type="primary">mgsA</name>
    <name evidence="5" type="ORF">LIP_1500</name>
</gene>
<dbReference type="PIRSF" id="PIRSF006614">
    <property type="entry name" value="Methylglyox_syn"/>
    <property type="match status" value="1"/>
</dbReference>
<comment type="function">
    <text evidence="1">Catalyzes the formation of methylglyoxal from dihydroxyacetone phosphate.</text>
</comment>
<dbReference type="Pfam" id="PF02142">
    <property type="entry name" value="MGS"/>
    <property type="match status" value="1"/>
</dbReference>
<feature type="active site" description="Proton donor/acceptor" evidence="1 2">
    <location>
        <position position="60"/>
    </location>
</feature>
<sequence length="156" mass="16733">MRIALIAHDKKKAEMIEFVKAYRELLAVHELVATGTTGRRIQEEAGLSVERMLSGPLGGDQQIGARIASGLVDAVIFLRDPLTAQPHEPDITALLRVCDVHNVPLATNRASAELLLLGLAEYQPEKRHVRARGGPVALTSHEDPPAAPGGQRAGEA</sequence>
<dbReference type="InterPro" id="IPR018148">
    <property type="entry name" value="Methylglyoxal_synth_AS"/>
</dbReference>
<feature type="binding site" evidence="1">
    <location>
        <begin position="34"/>
        <end position="37"/>
    </location>
    <ligand>
        <name>substrate</name>
    </ligand>
</feature>
<accession>A0A0K2SJQ6</accession>
<dbReference type="SMART" id="SM00851">
    <property type="entry name" value="MGS"/>
    <property type="match status" value="1"/>
</dbReference>
<dbReference type="InterPro" id="IPR004363">
    <property type="entry name" value="Methylgl_synth"/>
</dbReference>
<dbReference type="PATRIC" id="fig|1555112.3.peg.1533"/>
<dbReference type="STRING" id="1555112.LIP_1500"/>
<dbReference type="GO" id="GO:0019242">
    <property type="term" value="P:methylglyoxal biosynthetic process"/>
    <property type="evidence" value="ECO:0007669"/>
    <property type="project" value="UniProtKB-UniRule"/>
</dbReference>
<reference evidence="6" key="2">
    <citation type="journal article" date="2016" name="Int. J. Syst. Evol. Microbiol.">
        <title>Complete genome sequence and cell structure of Limnochorda pilosa, a Gram-negative spore-former within the phylum Firmicutes.</title>
        <authorList>
            <person name="Watanabe M."/>
            <person name="Kojima H."/>
            <person name="Fukui M."/>
        </authorList>
    </citation>
    <scope>NUCLEOTIDE SEQUENCE [LARGE SCALE GENOMIC DNA]</scope>
    <source>
        <strain evidence="6">HC45</strain>
    </source>
</reference>
<evidence type="ECO:0000313" key="5">
    <source>
        <dbReference type="EMBL" id="BAS27348.1"/>
    </source>
</evidence>
<keyword evidence="6" id="KW-1185">Reference proteome</keyword>
<dbReference type="SUPFAM" id="SSF52335">
    <property type="entry name" value="Methylglyoxal synthase-like"/>
    <property type="match status" value="1"/>
</dbReference>
<dbReference type="PROSITE" id="PS51855">
    <property type="entry name" value="MGS"/>
    <property type="match status" value="1"/>
</dbReference>
<evidence type="ECO:0000256" key="1">
    <source>
        <dbReference type="HAMAP-Rule" id="MF_00549"/>
    </source>
</evidence>
<feature type="binding site" evidence="1">
    <location>
        <position position="87"/>
    </location>
    <ligand>
        <name>substrate</name>
    </ligand>
</feature>
<dbReference type="GO" id="GO:0005829">
    <property type="term" value="C:cytosol"/>
    <property type="evidence" value="ECO:0007669"/>
    <property type="project" value="TreeGrafter"/>
</dbReference>
<reference evidence="6" key="1">
    <citation type="submission" date="2015-07" db="EMBL/GenBank/DDBJ databases">
        <title>Complete genome sequence and phylogenetic analysis of Limnochorda pilosa.</title>
        <authorList>
            <person name="Watanabe M."/>
            <person name="Kojima H."/>
            <person name="Fukui M."/>
        </authorList>
    </citation>
    <scope>NUCLEOTIDE SEQUENCE [LARGE SCALE GENOMIC DNA]</scope>
    <source>
        <strain evidence="6">HC45</strain>
    </source>
</reference>
<dbReference type="CDD" id="cd01422">
    <property type="entry name" value="MGS"/>
    <property type="match status" value="1"/>
</dbReference>
<evidence type="ECO:0000313" key="6">
    <source>
        <dbReference type="Proteomes" id="UP000065807"/>
    </source>
</evidence>
<comment type="similarity">
    <text evidence="1">Belongs to the methylglyoxal synthase family.</text>
</comment>
<dbReference type="Gene3D" id="3.40.50.1380">
    <property type="entry name" value="Methylglyoxal synthase-like domain"/>
    <property type="match status" value="1"/>
</dbReference>
<feature type="domain" description="MGS-like" evidence="4">
    <location>
        <begin position="1"/>
        <end position="156"/>
    </location>
</feature>
<feature type="region of interest" description="Disordered" evidence="3">
    <location>
        <begin position="128"/>
        <end position="156"/>
    </location>
</feature>
<dbReference type="KEGG" id="lpil:LIP_1500"/>
<feature type="binding site" evidence="1">
    <location>
        <position position="8"/>
    </location>
    <ligand>
        <name>substrate</name>
    </ligand>
</feature>
<dbReference type="InterPro" id="IPR036914">
    <property type="entry name" value="MGS-like_dom_sf"/>
</dbReference>
<dbReference type="PROSITE" id="PS01335">
    <property type="entry name" value="METHYLGLYOXAL_SYNTH"/>
    <property type="match status" value="1"/>
</dbReference>
<dbReference type="NCBIfam" id="TIGR00160">
    <property type="entry name" value="MGSA"/>
    <property type="match status" value="1"/>
</dbReference>
<dbReference type="PANTHER" id="PTHR30492:SF0">
    <property type="entry name" value="METHYLGLYOXAL SYNTHASE"/>
    <property type="match status" value="1"/>
</dbReference>
<dbReference type="HAMAP" id="MF_00549">
    <property type="entry name" value="Methylglyoxal_synth"/>
    <property type="match status" value="1"/>
</dbReference>
<dbReference type="AlphaFoldDB" id="A0A0K2SJQ6"/>
<dbReference type="EC" id="4.2.3.3" evidence="1"/>
<protein>
    <recommendedName>
        <fullName evidence="1">Methylglyoxal synthase</fullName>
        <shortName evidence="1">MGS</shortName>
        <ecNumber evidence="1">4.2.3.3</ecNumber>
    </recommendedName>
</protein>
<feature type="binding site" evidence="1">
    <location>
        <position position="12"/>
    </location>
    <ligand>
        <name>substrate</name>
    </ligand>
</feature>
<dbReference type="GO" id="GO:0008929">
    <property type="term" value="F:methylglyoxal synthase activity"/>
    <property type="evidence" value="ECO:0007669"/>
    <property type="project" value="UniProtKB-UniRule"/>
</dbReference>
<dbReference type="OrthoDB" id="9787147at2"/>
<keyword evidence="1" id="KW-0456">Lyase</keyword>
<evidence type="ECO:0000256" key="3">
    <source>
        <dbReference type="SAM" id="MobiDB-lite"/>
    </source>
</evidence>
<dbReference type="RefSeq" id="WP_082725983.1">
    <property type="nucleotide sequence ID" value="NZ_AP014924.1"/>
</dbReference>
<dbReference type="NCBIfam" id="NF003559">
    <property type="entry name" value="PRK05234.1"/>
    <property type="match status" value="1"/>
</dbReference>
<dbReference type="InterPro" id="IPR011607">
    <property type="entry name" value="MGS-like_dom"/>
</dbReference>
<dbReference type="PANTHER" id="PTHR30492">
    <property type="entry name" value="METHYLGLYOXAL SYNTHASE"/>
    <property type="match status" value="1"/>
</dbReference>
<organism evidence="5 6">
    <name type="scientific">Limnochorda pilosa</name>
    <dbReference type="NCBI Taxonomy" id="1555112"/>
    <lineage>
        <taxon>Bacteria</taxon>
        <taxon>Bacillati</taxon>
        <taxon>Bacillota</taxon>
        <taxon>Limnochordia</taxon>
        <taxon>Limnochordales</taxon>
        <taxon>Limnochordaceae</taxon>
        <taxon>Limnochorda</taxon>
    </lineage>
</organism>
<evidence type="ECO:0000259" key="4">
    <source>
        <dbReference type="PROSITE" id="PS51855"/>
    </source>
</evidence>
<proteinExistence type="inferred from homology"/>
<name>A0A0K2SJQ6_LIMPI</name>
<evidence type="ECO:0000256" key="2">
    <source>
        <dbReference type="PIRSR" id="PIRSR006614-1"/>
    </source>
</evidence>
<dbReference type="Proteomes" id="UP000065807">
    <property type="component" value="Chromosome"/>
</dbReference>